<reference evidence="5 6" key="1">
    <citation type="submission" date="2018-06" db="EMBL/GenBank/DDBJ databases">
        <title>Genomic Encyclopedia of Type Strains, Phase III (KMG-III): the genomes of soil and plant-associated and newly described type strains.</title>
        <authorList>
            <person name="Whitman W."/>
        </authorList>
    </citation>
    <scope>NUCLEOTIDE SEQUENCE [LARGE SCALE GENOMIC DNA]</scope>
    <source>
        <strain evidence="5 6">CECT 7377</strain>
    </source>
</reference>
<dbReference type="GO" id="GO:0003700">
    <property type="term" value="F:DNA-binding transcription factor activity"/>
    <property type="evidence" value="ECO:0007669"/>
    <property type="project" value="InterPro"/>
</dbReference>
<dbReference type="EMBL" id="QNSE01000023">
    <property type="protein sequence ID" value="RBP77977.1"/>
    <property type="molecule type" value="Genomic_DNA"/>
</dbReference>
<dbReference type="OrthoDB" id="6057514at2"/>
<keyword evidence="3" id="KW-0804">Transcription</keyword>
<dbReference type="Proteomes" id="UP000252792">
    <property type="component" value="Unassembled WGS sequence"/>
</dbReference>
<evidence type="ECO:0000256" key="2">
    <source>
        <dbReference type="ARBA" id="ARBA00023125"/>
    </source>
</evidence>
<evidence type="ECO:0000256" key="3">
    <source>
        <dbReference type="ARBA" id="ARBA00023163"/>
    </source>
</evidence>
<evidence type="ECO:0000256" key="1">
    <source>
        <dbReference type="ARBA" id="ARBA00023015"/>
    </source>
</evidence>
<protein>
    <submittedName>
        <fullName evidence="5">AraC family transcriptional regulator</fullName>
    </submittedName>
</protein>
<dbReference type="RefSeq" id="WP_113918567.1">
    <property type="nucleotide sequence ID" value="NZ_QNSE01000023.1"/>
</dbReference>
<dbReference type="SUPFAM" id="SSF46689">
    <property type="entry name" value="Homeodomain-like"/>
    <property type="match status" value="2"/>
</dbReference>
<accession>A0A366ITS6</accession>
<feature type="domain" description="HTH araC/xylS-type" evidence="4">
    <location>
        <begin position="216"/>
        <end position="314"/>
    </location>
</feature>
<sequence length="322" mass="36848">MLSHEFITTENQPILVTELIKTSSSITWSGKNHCQIAILKLFDGIQLMYWYSQFAQEHDMQLEDDSDNIYFSFNLNLDGMAQCRFKQSNDYAEYDVFQGCGVISYHPTHRGSYIQEGILENLTLIVDKTTLPELISNHEQLLSQLSTQEGYIANLYLPELYATARQLYDEMGTADSIRNHLWFQGKGLVFASLFMDCLSPQSNVHRISMSDQCRLFTLKNDLLANLSHPPTIAQLAKTYGFSASTLTRNFRRVFGCSIHEMLQRERMEIAHHKLLHSEANVTQVATEIGYSNISHFSNAFRKHFGLLPGQVRREHPITKAAP</sequence>
<gene>
    <name evidence="5" type="ORF">DFP80_12314</name>
</gene>
<dbReference type="Gene3D" id="1.10.10.60">
    <property type="entry name" value="Homeodomain-like"/>
    <property type="match status" value="2"/>
</dbReference>
<dbReference type="PANTHER" id="PTHR47893:SF1">
    <property type="entry name" value="REGULATORY PROTEIN PCHR"/>
    <property type="match status" value="1"/>
</dbReference>
<evidence type="ECO:0000313" key="6">
    <source>
        <dbReference type="Proteomes" id="UP000252792"/>
    </source>
</evidence>
<comment type="caution">
    <text evidence="5">The sequence shown here is derived from an EMBL/GenBank/DDBJ whole genome shotgun (WGS) entry which is preliminary data.</text>
</comment>
<dbReference type="GO" id="GO:0043565">
    <property type="term" value="F:sequence-specific DNA binding"/>
    <property type="evidence" value="ECO:0007669"/>
    <property type="project" value="InterPro"/>
</dbReference>
<organism evidence="5 6">
    <name type="scientific">Marinomonas rhizomae</name>
    <dbReference type="NCBI Taxonomy" id="491948"/>
    <lineage>
        <taxon>Bacteria</taxon>
        <taxon>Pseudomonadati</taxon>
        <taxon>Pseudomonadota</taxon>
        <taxon>Gammaproteobacteria</taxon>
        <taxon>Oceanospirillales</taxon>
        <taxon>Oceanospirillaceae</taxon>
        <taxon>Marinomonas</taxon>
    </lineage>
</organism>
<dbReference type="SMART" id="SM00342">
    <property type="entry name" value="HTH_ARAC"/>
    <property type="match status" value="1"/>
</dbReference>
<dbReference type="PROSITE" id="PS00041">
    <property type="entry name" value="HTH_ARAC_FAMILY_1"/>
    <property type="match status" value="1"/>
</dbReference>
<keyword evidence="6" id="KW-1185">Reference proteome</keyword>
<dbReference type="InterPro" id="IPR018062">
    <property type="entry name" value="HTH_AraC-typ_CS"/>
</dbReference>
<evidence type="ECO:0000313" key="5">
    <source>
        <dbReference type="EMBL" id="RBP77977.1"/>
    </source>
</evidence>
<dbReference type="PRINTS" id="PR00032">
    <property type="entry name" value="HTHARAC"/>
</dbReference>
<keyword evidence="1" id="KW-0805">Transcription regulation</keyword>
<dbReference type="InterPro" id="IPR053142">
    <property type="entry name" value="PchR_regulatory_protein"/>
</dbReference>
<keyword evidence="2" id="KW-0238">DNA-binding</keyword>
<proteinExistence type="predicted"/>
<evidence type="ECO:0000259" key="4">
    <source>
        <dbReference type="PROSITE" id="PS01124"/>
    </source>
</evidence>
<dbReference type="InterPro" id="IPR018060">
    <property type="entry name" value="HTH_AraC"/>
</dbReference>
<dbReference type="InterPro" id="IPR009057">
    <property type="entry name" value="Homeodomain-like_sf"/>
</dbReference>
<name>A0A366ITS6_9GAMM</name>
<dbReference type="PANTHER" id="PTHR47893">
    <property type="entry name" value="REGULATORY PROTEIN PCHR"/>
    <property type="match status" value="1"/>
</dbReference>
<dbReference type="AlphaFoldDB" id="A0A366ITS6"/>
<dbReference type="InterPro" id="IPR020449">
    <property type="entry name" value="Tscrpt_reg_AraC-type_HTH"/>
</dbReference>
<dbReference type="PROSITE" id="PS01124">
    <property type="entry name" value="HTH_ARAC_FAMILY_2"/>
    <property type="match status" value="1"/>
</dbReference>
<dbReference type="Pfam" id="PF12833">
    <property type="entry name" value="HTH_18"/>
    <property type="match status" value="1"/>
</dbReference>